<name>A0A4U0VD56_9PEZI</name>
<organism evidence="8 9">
    <name type="scientific">Friedmanniomyces simplex</name>
    <dbReference type="NCBI Taxonomy" id="329884"/>
    <lineage>
        <taxon>Eukaryota</taxon>
        <taxon>Fungi</taxon>
        <taxon>Dikarya</taxon>
        <taxon>Ascomycota</taxon>
        <taxon>Pezizomycotina</taxon>
        <taxon>Dothideomycetes</taxon>
        <taxon>Dothideomycetidae</taxon>
        <taxon>Mycosphaerellales</taxon>
        <taxon>Teratosphaeriaceae</taxon>
        <taxon>Friedmanniomyces</taxon>
    </lineage>
</organism>
<keyword evidence="3 5" id="KW-1133">Transmembrane helix</keyword>
<keyword evidence="2 5" id="KW-0812">Transmembrane</keyword>
<keyword evidence="4 5" id="KW-0472">Membrane</keyword>
<dbReference type="EMBL" id="NAJQ01002274">
    <property type="protein sequence ID" value="TKA46005.1"/>
    <property type="molecule type" value="Genomic_DNA"/>
</dbReference>
<dbReference type="Proteomes" id="UP000309340">
    <property type="component" value="Unassembled WGS sequence"/>
</dbReference>
<gene>
    <name evidence="8" type="ORF">B0A55_13231</name>
</gene>
<dbReference type="GO" id="GO:0033254">
    <property type="term" value="C:vacuolar transporter chaperone complex"/>
    <property type="evidence" value="ECO:0007669"/>
    <property type="project" value="TreeGrafter"/>
</dbReference>
<feature type="signal peptide" evidence="6">
    <location>
        <begin position="1"/>
        <end position="25"/>
    </location>
</feature>
<evidence type="ECO:0000256" key="4">
    <source>
        <dbReference type="ARBA" id="ARBA00023136"/>
    </source>
</evidence>
<evidence type="ECO:0000313" key="9">
    <source>
        <dbReference type="Proteomes" id="UP000309340"/>
    </source>
</evidence>
<dbReference type="Pfam" id="PF02656">
    <property type="entry name" value="DUF202"/>
    <property type="match status" value="1"/>
</dbReference>
<dbReference type="PANTHER" id="PTHR46140">
    <property type="entry name" value="VACUOLAR TRANSPORTER CHAPERONE 1-RELATED"/>
    <property type="match status" value="1"/>
</dbReference>
<dbReference type="PANTHER" id="PTHR46140:SF2">
    <property type="entry name" value="VACUOLAR TRANSPORTER CHAPERONE 3 COMPLEX SUBUNIT 3-RELATED"/>
    <property type="match status" value="1"/>
</dbReference>
<dbReference type="AlphaFoldDB" id="A0A4U0VD56"/>
<keyword evidence="6" id="KW-0732">Signal</keyword>
<proteinExistence type="predicted"/>
<feature type="non-terminal residue" evidence="8">
    <location>
        <position position="1"/>
    </location>
</feature>
<reference evidence="8 9" key="1">
    <citation type="submission" date="2017-03" db="EMBL/GenBank/DDBJ databases">
        <title>Genomes of endolithic fungi from Antarctica.</title>
        <authorList>
            <person name="Coleine C."/>
            <person name="Masonjones S."/>
            <person name="Stajich J.E."/>
        </authorList>
    </citation>
    <scope>NUCLEOTIDE SEQUENCE [LARGE SCALE GENOMIC DNA]</scope>
    <source>
        <strain evidence="8 9">CCFEE 5184</strain>
    </source>
</reference>
<evidence type="ECO:0000256" key="1">
    <source>
        <dbReference type="ARBA" id="ARBA00004127"/>
    </source>
</evidence>
<feature type="chain" id="PRO_5021027783" description="DUF202 domain-containing protein" evidence="6">
    <location>
        <begin position="26"/>
        <end position="126"/>
    </location>
</feature>
<sequence>RTFIKWQHVSVLLATLSLGLYNAAGENNGVARGLAVVYTLLAVLAGGWGYGVYLWRCRLIERRSGGEFDAVVGPVGVCLGLVVALLVNFGFKYRAIRQDRNSEMDMTLGFVNQNQTTEQVLGQWVR</sequence>
<dbReference type="GO" id="GO:0000329">
    <property type="term" value="C:fungal-type vacuole membrane"/>
    <property type="evidence" value="ECO:0007669"/>
    <property type="project" value="TreeGrafter"/>
</dbReference>
<dbReference type="STRING" id="329884.A0A4U0VD56"/>
<evidence type="ECO:0000256" key="2">
    <source>
        <dbReference type="ARBA" id="ARBA00022692"/>
    </source>
</evidence>
<accession>A0A4U0VD56</accession>
<feature type="domain" description="DUF202" evidence="7">
    <location>
        <begin position="1"/>
        <end position="56"/>
    </location>
</feature>
<feature type="transmembrane region" description="Helical" evidence="5">
    <location>
        <begin position="68"/>
        <end position="91"/>
    </location>
</feature>
<dbReference type="OrthoDB" id="6493944at2759"/>
<dbReference type="InterPro" id="IPR051572">
    <property type="entry name" value="VTC_Complex_Subunit"/>
</dbReference>
<evidence type="ECO:0000256" key="5">
    <source>
        <dbReference type="SAM" id="Phobius"/>
    </source>
</evidence>
<feature type="transmembrane region" description="Helical" evidence="5">
    <location>
        <begin position="35"/>
        <end position="56"/>
    </location>
</feature>
<evidence type="ECO:0000259" key="7">
    <source>
        <dbReference type="Pfam" id="PF02656"/>
    </source>
</evidence>
<keyword evidence="9" id="KW-1185">Reference proteome</keyword>
<evidence type="ECO:0000313" key="8">
    <source>
        <dbReference type="EMBL" id="TKA46005.1"/>
    </source>
</evidence>
<comment type="subcellular location">
    <subcellularLocation>
        <location evidence="1">Endomembrane system</location>
        <topology evidence="1">Multi-pass membrane protein</topology>
    </subcellularLocation>
</comment>
<protein>
    <recommendedName>
        <fullName evidence="7">DUF202 domain-containing protein</fullName>
    </recommendedName>
</protein>
<dbReference type="GO" id="GO:0012505">
    <property type="term" value="C:endomembrane system"/>
    <property type="evidence" value="ECO:0007669"/>
    <property type="project" value="UniProtKB-SubCell"/>
</dbReference>
<dbReference type="InterPro" id="IPR003807">
    <property type="entry name" value="DUF202"/>
</dbReference>
<comment type="caution">
    <text evidence="8">The sequence shown here is derived from an EMBL/GenBank/DDBJ whole genome shotgun (WGS) entry which is preliminary data.</text>
</comment>
<evidence type="ECO:0000256" key="3">
    <source>
        <dbReference type="ARBA" id="ARBA00022989"/>
    </source>
</evidence>
<evidence type="ECO:0000256" key="6">
    <source>
        <dbReference type="SAM" id="SignalP"/>
    </source>
</evidence>